<dbReference type="AlphaFoldDB" id="A4TUE9"/>
<proteinExistence type="predicted"/>
<evidence type="ECO:0000256" key="7">
    <source>
        <dbReference type="SAM" id="SignalP"/>
    </source>
</evidence>
<dbReference type="GO" id="GO:0009055">
    <property type="term" value="F:electron transfer activity"/>
    <property type="evidence" value="ECO:0007669"/>
    <property type="project" value="InterPro"/>
</dbReference>
<name>A4TUE9_9PROT</name>
<dbReference type="GO" id="GO:0046872">
    <property type="term" value="F:metal ion binding"/>
    <property type="evidence" value="ECO:0007669"/>
    <property type="project" value="UniProtKB-KW"/>
</dbReference>
<dbReference type="EMBL" id="CU459003">
    <property type="protein sequence ID" value="CAM74256.1"/>
    <property type="molecule type" value="Genomic_DNA"/>
</dbReference>
<evidence type="ECO:0000256" key="1">
    <source>
        <dbReference type="ARBA" id="ARBA00022448"/>
    </source>
</evidence>
<feature type="chain" id="PRO_5002674265" evidence="7">
    <location>
        <begin position="27"/>
        <end position="341"/>
    </location>
</feature>
<keyword evidence="3 6" id="KW-0479">Metal-binding</keyword>
<dbReference type="Gene3D" id="2.60.40.1190">
    <property type="match status" value="1"/>
</dbReference>
<dbReference type="GO" id="GO:0020037">
    <property type="term" value="F:heme binding"/>
    <property type="evidence" value="ECO:0007669"/>
    <property type="project" value="InterPro"/>
</dbReference>
<evidence type="ECO:0000256" key="2">
    <source>
        <dbReference type="ARBA" id="ARBA00022617"/>
    </source>
</evidence>
<keyword evidence="5 6" id="KW-0408">Iron</keyword>
<dbReference type="InterPro" id="IPR009056">
    <property type="entry name" value="Cyt_c-like_dom"/>
</dbReference>
<evidence type="ECO:0000256" key="3">
    <source>
        <dbReference type="ARBA" id="ARBA00022723"/>
    </source>
</evidence>
<feature type="signal peptide" evidence="7">
    <location>
        <begin position="1"/>
        <end position="26"/>
    </location>
</feature>
<evidence type="ECO:0000259" key="8">
    <source>
        <dbReference type="PROSITE" id="PS51007"/>
    </source>
</evidence>
<gene>
    <name evidence="9" type="primary">nirB</name>
    <name evidence="9" type="ORF">MGR_1055</name>
</gene>
<dbReference type="Pfam" id="PF09459">
    <property type="entry name" value="EB_dh"/>
    <property type="match status" value="2"/>
</dbReference>
<dbReference type="PROSITE" id="PS51007">
    <property type="entry name" value="CYTC"/>
    <property type="match status" value="1"/>
</dbReference>
<dbReference type="InterPro" id="IPR019020">
    <property type="entry name" value="Cyt-c552/DMSO_Rdtase_haem-bd"/>
</dbReference>
<accession>A4TUE9</accession>
<evidence type="ECO:0000256" key="4">
    <source>
        <dbReference type="ARBA" id="ARBA00022982"/>
    </source>
</evidence>
<evidence type="ECO:0000256" key="6">
    <source>
        <dbReference type="PROSITE-ProRule" id="PRU00433"/>
    </source>
</evidence>
<feature type="domain" description="Cytochrome c" evidence="8">
    <location>
        <begin position="57"/>
        <end position="158"/>
    </location>
</feature>
<keyword evidence="2 6" id="KW-0349">Heme</keyword>
<organism evidence="9">
    <name type="scientific">Magnetospirillum gryphiswaldense</name>
    <dbReference type="NCBI Taxonomy" id="55518"/>
    <lineage>
        <taxon>Bacteria</taxon>
        <taxon>Pseudomonadati</taxon>
        <taxon>Pseudomonadota</taxon>
        <taxon>Alphaproteobacteria</taxon>
        <taxon>Rhodospirillales</taxon>
        <taxon>Rhodospirillaceae</taxon>
        <taxon>Magnetospirillum</taxon>
    </lineage>
</organism>
<keyword evidence="7" id="KW-0732">Signal</keyword>
<dbReference type="SMART" id="SM00887">
    <property type="entry name" value="EB_dh"/>
    <property type="match status" value="1"/>
</dbReference>
<keyword evidence="1" id="KW-0813">Transport</keyword>
<evidence type="ECO:0000313" key="9">
    <source>
        <dbReference type="EMBL" id="CAM74256.1"/>
    </source>
</evidence>
<reference evidence="9" key="1">
    <citation type="journal article" date="2007" name="J. Bacteriol.">
        <title>Comparative genome analysis of four magnetotactic bacteria reveals a complex set of group-specific genes implicated in magnetosome biomineralization and function.</title>
        <authorList>
            <person name="Richter M."/>
            <person name="Kube M."/>
            <person name="Bazylinski D.A."/>
            <person name="Lombardot T."/>
            <person name="Gloeckner F.O."/>
            <person name="Reinhardt R."/>
            <person name="Schueler D."/>
        </authorList>
    </citation>
    <scope>NUCLEOTIDE SEQUENCE</scope>
    <source>
        <strain evidence="9">MSR-1</strain>
    </source>
</reference>
<protein>
    <submittedName>
        <fullName evidence="9">Cytochrome c-552</fullName>
    </submittedName>
</protein>
<sequence>MMYRSALKTLSVAACALTLGAGSALAAGKTIDWAKVPEAKTVLFYPGQTSYEWIQTGTDHGGARSFLKKGDNCAGCHSEETADMGKKMVSGQKAEATPIPGKRASVPLSIKAAYDADTLYMRFSFPAGPHNAVPFAAGGKMDADNEIKLAMMFDGGKVDKAAQSGCWASCHNDARDMPSAPKKDALGAAKGIDTSHGYVTKYLPESRTAISLKDEPRGGWDKVKPQAELDALLKDGTFLDLARFKSGKGGVSEDGYVLAERVLKENAGATFTGKKDGDQWVVTMTRKLKSGQPGDVALEDGKAYTVGFAVHDDFTAGRFHHVSVDMRLGLGAEAEIKAVKQ</sequence>
<keyword evidence="4" id="KW-0249">Electron transport</keyword>
<evidence type="ECO:0000256" key="5">
    <source>
        <dbReference type="ARBA" id="ARBA00023004"/>
    </source>
</evidence>
<dbReference type="RefSeq" id="WP_158699363.1">
    <property type="nucleotide sequence ID" value="NZ_CP027527.1"/>
</dbReference>